<dbReference type="AlphaFoldDB" id="A0A1A6A983"/>
<dbReference type="PANTHER" id="PTHR30502">
    <property type="entry name" value="2-KETO-3-DEOXY-L-RHAMNONATE ALDOLASE"/>
    <property type="match status" value="1"/>
</dbReference>
<dbReference type="InterPro" id="IPR015813">
    <property type="entry name" value="Pyrv/PenolPyrv_kinase-like_dom"/>
</dbReference>
<accession>A0A1A6A983</accession>
<dbReference type="InterPro" id="IPR050251">
    <property type="entry name" value="HpcH-HpaI_aldolase"/>
</dbReference>
<proteinExistence type="predicted"/>
<evidence type="ECO:0000256" key="2">
    <source>
        <dbReference type="ARBA" id="ARBA00023239"/>
    </source>
</evidence>
<evidence type="ECO:0000259" key="3">
    <source>
        <dbReference type="Pfam" id="PF03328"/>
    </source>
</evidence>
<feature type="domain" description="HpcH/HpaI aldolase/citrate lyase" evidence="3">
    <location>
        <begin position="68"/>
        <end position="257"/>
    </location>
</feature>
<keyword evidence="2" id="KW-0456">Lyase</keyword>
<evidence type="ECO:0000313" key="4">
    <source>
        <dbReference type="EMBL" id="OBR86615.1"/>
    </source>
</evidence>
<dbReference type="Pfam" id="PF03328">
    <property type="entry name" value="HpcH_HpaI"/>
    <property type="match status" value="1"/>
</dbReference>
<dbReference type="InterPro" id="IPR005000">
    <property type="entry name" value="Aldolase/citrate-lyase_domain"/>
</dbReference>
<keyword evidence="1" id="KW-0479">Metal-binding</keyword>
<dbReference type="GO" id="GO:0005737">
    <property type="term" value="C:cytoplasm"/>
    <property type="evidence" value="ECO:0007669"/>
    <property type="project" value="TreeGrafter"/>
</dbReference>
<sequence>MSQHPFGTPPAFGDANFAQFFGVPAAPEQDPSMLNYRGHTLHHTFDLRSRMAISREKPMIGTFFAGFPYPNVARMVGQAGYDYVLLDWEHTPFTPESIVELIKTIQYAGEGKSAVVVRVPSLDHQYAAWVLDAGASGIIFPHISTVEQAQKAISACRFPPVGNRSGPPNAMQFGYNDGAPNGGSVFEIWKKAAIILQIEDEGGANNADALGALEEVDGLMLGPGDLAFSMGLTFADIGKDERWLSAVGKVWAAAAKYNKATLMPGMTSAQVSSQLQGGVSMLCVSNDSLIMAQGLRKELVSAHEQLQAWKSSKAQ</sequence>
<dbReference type="GO" id="GO:0046872">
    <property type="term" value="F:metal ion binding"/>
    <property type="evidence" value="ECO:0007669"/>
    <property type="project" value="UniProtKB-KW"/>
</dbReference>
<dbReference type="InterPro" id="IPR040442">
    <property type="entry name" value="Pyrv_kinase-like_dom_sf"/>
</dbReference>
<dbReference type="OrthoDB" id="1621678at2759"/>
<dbReference type="SUPFAM" id="SSF51621">
    <property type="entry name" value="Phosphoenolpyruvate/pyruvate domain"/>
    <property type="match status" value="1"/>
</dbReference>
<dbReference type="Gene3D" id="3.20.20.60">
    <property type="entry name" value="Phosphoenolpyruvate-binding domains"/>
    <property type="match status" value="1"/>
</dbReference>
<gene>
    <name evidence="4" type="ORF">I303_02624</name>
</gene>
<dbReference type="PANTHER" id="PTHR30502:SF8">
    <property type="entry name" value="SYNTHASE, PUTATIVE-RELATED"/>
    <property type="match status" value="1"/>
</dbReference>
<dbReference type="VEuPathDB" id="FungiDB:I303_02624"/>
<reference evidence="4" key="1">
    <citation type="submission" date="2013-07" db="EMBL/GenBank/DDBJ databases">
        <title>The Genome Sequence of Cryptococcus dejecticola CBS10117.</title>
        <authorList>
            <consortium name="The Broad Institute Genome Sequencing Platform"/>
            <person name="Cuomo C."/>
            <person name="Litvintseva A."/>
            <person name="Chen Y."/>
            <person name="Heitman J."/>
            <person name="Sun S."/>
            <person name="Springer D."/>
            <person name="Dromer F."/>
            <person name="Young S.K."/>
            <person name="Zeng Q."/>
            <person name="Gargeya S."/>
            <person name="Fitzgerald M."/>
            <person name="Abouelleil A."/>
            <person name="Alvarado L."/>
            <person name="Berlin A.M."/>
            <person name="Chapman S.B."/>
            <person name="Dewar J."/>
            <person name="Goldberg J."/>
            <person name="Griggs A."/>
            <person name="Gujja S."/>
            <person name="Hansen M."/>
            <person name="Howarth C."/>
            <person name="Imamovic A."/>
            <person name="Larimer J."/>
            <person name="McCowan C."/>
            <person name="Murphy C."/>
            <person name="Pearson M."/>
            <person name="Priest M."/>
            <person name="Roberts A."/>
            <person name="Saif S."/>
            <person name="Shea T."/>
            <person name="Sykes S."/>
            <person name="Wortman J."/>
            <person name="Nusbaum C."/>
            <person name="Birren B."/>
        </authorList>
    </citation>
    <scope>NUCLEOTIDE SEQUENCE [LARGE SCALE GENOMIC DNA]</scope>
    <source>
        <strain evidence="4">CBS 10117</strain>
    </source>
</reference>
<protein>
    <recommendedName>
        <fullName evidence="3">HpcH/HpaI aldolase/citrate lyase domain-containing protein</fullName>
    </recommendedName>
</protein>
<dbReference type="GO" id="GO:0016832">
    <property type="term" value="F:aldehyde-lyase activity"/>
    <property type="evidence" value="ECO:0007669"/>
    <property type="project" value="TreeGrafter"/>
</dbReference>
<evidence type="ECO:0000256" key="1">
    <source>
        <dbReference type="ARBA" id="ARBA00022723"/>
    </source>
</evidence>
<dbReference type="STRING" id="1296121.A0A1A6A983"/>
<dbReference type="EMBL" id="KI894029">
    <property type="protein sequence ID" value="OBR86615.1"/>
    <property type="molecule type" value="Genomic_DNA"/>
</dbReference>
<organism evidence="4">
    <name type="scientific">Kwoniella dejecticola CBS 10117</name>
    <dbReference type="NCBI Taxonomy" id="1296121"/>
    <lineage>
        <taxon>Eukaryota</taxon>
        <taxon>Fungi</taxon>
        <taxon>Dikarya</taxon>
        <taxon>Basidiomycota</taxon>
        <taxon>Agaricomycotina</taxon>
        <taxon>Tremellomycetes</taxon>
        <taxon>Tremellales</taxon>
        <taxon>Cryptococcaceae</taxon>
        <taxon>Kwoniella</taxon>
    </lineage>
</organism>
<name>A0A1A6A983_9TREE</name>